<dbReference type="InterPro" id="IPR009721">
    <property type="entry name" value="O-acyltransferase_WSD1_C"/>
</dbReference>
<reference evidence="2" key="1">
    <citation type="submission" date="2020-11" db="EMBL/GenBank/DDBJ databases">
        <authorList>
            <person name="Tran Van P."/>
        </authorList>
    </citation>
    <scope>NUCLEOTIDE SEQUENCE</scope>
</reference>
<dbReference type="Pfam" id="PF06974">
    <property type="entry name" value="WS_DGAT_C"/>
    <property type="match status" value="1"/>
</dbReference>
<evidence type="ECO:0000313" key="2">
    <source>
        <dbReference type="EMBL" id="CAD7231053.1"/>
    </source>
</evidence>
<sequence>MPSKKYEVTSMQRATPLVSPNMHYGELEEWHLTHYGELDEWHLTHYGELDEWHLNNYGELEEWHLTHYGELDEWHLNNYVVVFEGGHFPIDSGVFTQPCRAVAPLTRWIRARWSFYPTLQSGGPINPRFPIVSNVTAAISSVPGINRRCKVLGGNSIDAIRFHCMITCNAPPLIFHFIGYAESVTLSLSVDSKALKSVGHTAEELIGLISQNIEELEKLSGTTELGI</sequence>
<gene>
    <name evidence="2" type="ORF">CTOB1V02_LOCUS8907</name>
</gene>
<organism evidence="2">
    <name type="scientific">Cyprideis torosa</name>
    <dbReference type="NCBI Taxonomy" id="163714"/>
    <lineage>
        <taxon>Eukaryota</taxon>
        <taxon>Metazoa</taxon>
        <taxon>Ecdysozoa</taxon>
        <taxon>Arthropoda</taxon>
        <taxon>Crustacea</taxon>
        <taxon>Oligostraca</taxon>
        <taxon>Ostracoda</taxon>
        <taxon>Podocopa</taxon>
        <taxon>Podocopida</taxon>
        <taxon>Cytherocopina</taxon>
        <taxon>Cytheroidea</taxon>
        <taxon>Cytherideidae</taxon>
        <taxon>Cyprideis</taxon>
    </lineage>
</organism>
<name>A0A7R8WG41_9CRUS</name>
<protein>
    <recommendedName>
        <fullName evidence="1">O-acyltransferase WSD1 C-terminal domain-containing protein</fullName>
    </recommendedName>
</protein>
<evidence type="ECO:0000259" key="1">
    <source>
        <dbReference type="Pfam" id="PF06974"/>
    </source>
</evidence>
<accession>A0A7R8WG41</accession>
<dbReference type="EMBL" id="OB663156">
    <property type="protein sequence ID" value="CAD7231053.1"/>
    <property type="molecule type" value="Genomic_DNA"/>
</dbReference>
<feature type="domain" description="O-acyltransferase WSD1 C-terminal" evidence="1">
    <location>
        <begin position="132"/>
        <end position="201"/>
    </location>
</feature>
<dbReference type="AlphaFoldDB" id="A0A7R8WG41"/>
<proteinExistence type="predicted"/>